<keyword evidence="6" id="KW-1185">Reference proteome</keyword>
<evidence type="ECO:0000313" key="6">
    <source>
        <dbReference type="Proteomes" id="UP000320055"/>
    </source>
</evidence>
<dbReference type="PANTHER" id="PTHR44858">
    <property type="entry name" value="TETRATRICOPEPTIDE REPEAT PROTEIN 6"/>
    <property type="match status" value="1"/>
</dbReference>
<evidence type="ECO:0000256" key="2">
    <source>
        <dbReference type="ARBA" id="ARBA00022803"/>
    </source>
</evidence>
<proteinExistence type="predicted"/>
<keyword evidence="1" id="KW-0677">Repeat</keyword>
<sequence>MNIDYLDKANEQFHNKNYQAALENYDLAIRHCPSIPEAYYSRGLVKRILGNHREAVQDLSIATILNPKMVLAYYYRGVSYYEVGDFPYAIANYNHAIFLDSKLANAYYHRAIIYGELGHVSRAIKDFKYAASLAKEQKNNYLYKRAKHAQSSAKKLKGSNSYNKTLLGIFKIGLLITVVGITIGNLKYINNKLNEGEIDKTSILEHFRTNNEQL</sequence>
<accession>A0A563W3K5</accession>
<evidence type="ECO:0000256" key="1">
    <source>
        <dbReference type="ARBA" id="ARBA00022737"/>
    </source>
</evidence>
<evidence type="ECO:0000313" key="5">
    <source>
        <dbReference type="EMBL" id="VEP18245.1"/>
    </source>
</evidence>
<dbReference type="Pfam" id="PF13414">
    <property type="entry name" value="TPR_11"/>
    <property type="match status" value="1"/>
</dbReference>
<dbReference type="SMART" id="SM00028">
    <property type="entry name" value="TPR"/>
    <property type="match status" value="4"/>
</dbReference>
<dbReference type="Gene3D" id="1.25.40.10">
    <property type="entry name" value="Tetratricopeptide repeat domain"/>
    <property type="match status" value="2"/>
</dbReference>
<dbReference type="GO" id="GO:0046813">
    <property type="term" value="P:receptor-mediated virion attachment to host cell"/>
    <property type="evidence" value="ECO:0007669"/>
    <property type="project" value="TreeGrafter"/>
</dbReference>
<dbReference type="InterPro" id="IPR019734">
    <property type="entry name" value="TPR_rpt"/>
</dbReference>
<name>A0A563W3K5_9CYAN</name>
<feature type="transmembrane region" description="Helical" evidence="4">
    <location>
        <begin position="165"/>
        <end position="186"/>
    </location>
</feature>
<dbReference type="EMBL" id="CAACVJ010000679">
    <property type="protein sequence ID" value="VEP18245.1"/>
    <property type="molecule type" value="Genomic_DNA"/>
</dbReference>
<dbReference type="PROSITE" id="PS50005">
    <property type="entry name" value="TPR"/>
    <property type="match status" value="3"/>
</dbReference>
<dbReference type="InterPro" id="IPR011990">
    <property type="entry name" value="TPR-like_helical_dom_sf"/>
</dbReference>
<reference evidence="5 6" key="1">
    <citation type="submission" date="2019-01" db="EMBL/GenBank/DDBJ databases">
        <authorList>
            <person name="Brito A."/>
        </authorList>
    </citation>
    <scope>NUCLEOTIDE SEQUENCE [LARGE SCALE GENOMIC DNA]</scope>
    <source>
        <strain evidence="5">1</strain>
    </source>
</reference>
<protein>
    <submittedName>
        <fullName evidence="5">Tetratricopeptide repeat protein</fullName>
    </submittedName>
</protein>
<keyword evidence="4" id="KW-0812">Transmembrane</keyword>
<dbReference type="PANTHER" id="PTHR44858:SF1">
    <property type="entry name" value="UDP-N-ACETYLGLUCOSAMINE--PEPTIDE N-ACETYLGLUCOSAMINYLTRANSFERASE SPINDLY-RELATED"/>
    <property type="match status" value="1"/>
</dbReference>
<evidence type="ECO:0000256" key="4">
    <source>
        <dbReference type="SAM" id="Phobius"/>
    </source>
</evidence>
<dbReference type="SUPFAM" id="SSF48452">
    <property type="entry name" value="TPR-like"/>
    <property type="match status" value="1"/>
</dbReference>
<dbReference type="AlphaFoldDB" id="A0A563W3K5"/>
<dbReference type="OrthoDB" id="556371at2"/>
<evidence type="ECO:0000256" key="3">
    <source>
        <dbReference type="PROSITE-ProRule" id="PRU00339"/>
    </source>
</evidence>
<organism evidence="5 6">
    <name type="scientific">Hyella patelloides LEGE 07179</name>
    <dbReference type="NCBI Taxonomy" id="945734"/>
    <lineage>
        <taxon>Bacteria</taxon>
        <taxon>Bacillati</taxon>
        <taxon>Cyanobacteriota</taxon>
        <taxon>Cyanophyceae</taxon>
        <taxon>Pleurocapsales</taxon>
        <taxon>Hyellaceae</taxon>
        <taxon>Hyella</taxon>
    </lineage>
</organism>
<dbReference type="Proteomes" id="UP000320055">
    <property type="component" value="Unassembled WGS sequence"/>
</dbReference>
<feature type="repeat" description="TPR" evidence="3">
    <location>
        <begin position="36"/>
        <end position="69"/>
    </location>
</feature>
<keyword evidence="2 3" id="KW-0802">TPR repeat</keyword>
<gene>
    <name evidence="5" type="ORF">H1P_720001</name>
</gene>
<keyword evidence="4" id="KW-1133">Transmembrane helix</keyword>
<dbReference type="GO" id="GO:0009279">
    <property type="term" value="C:cell outer membrane"/>
    <property type="evidence" value="ECO:0007669"/>
    <property type="project" value="TreeGrafter"/>
</dbReference>
<dbReference type="InterPro" id="IPR050498">
    <property type="entry name" value="Ycf3"/>
</dbReference>
<feature type="repeat" description="TPR" evidence="3">
    <location>
        <begin position="104"/>
        <end position="137"/>
    </location>
</feature>
<dbReference type="RefSeq" id="WP_144867445.1">
    <property type="nucleotide sequence ID" value="NZ_LR213830.1"/>
</dbReference>
<feature type="repeat" description="TPR" evidence="3">
    <location>
        <begin position="70"/>
        <end position="103"/>
    </location>
</feature>
<keyword evidence="4" id="KW-0472">Membrane</keyword>